<dbReference type="Pfam" id="PF18379">
    <property type="entry name" value="FERM_F1"/>
    <property type="match status" value="1"/>
</dbReference>
<protein>
    <submittedName>
        <fullName evidence="2">Tyrosine-protein kinase jak2</fullName>
    </submittedName>
</protein>
<sequence>MNASITPLYHNMFALMSEAERIWYPPNHVFHVDESTRDNVLYRISGNNRTYRHGISRGAEAPLLDDCVMSYLFSQDFDDFKDFTRKDYLV</sequence>
<feature type="domain" description="FERM F1 lobe ubiquitin-like" evidence="1">
    <location>
        <begin position="3"/>
        <end position="44"/>
    </location>
</feature>
<dbReference type="EMBL" id="JASSZA010000001">
    <property type="protein sequence ID" value="KAK2119722.1"/>
    <property type="molecule type" value="Genomic_DNA"/>
</dbReference>
<evidence type="ECO:0000313" key="2">
    <source>
        <dbReference type="EMBL" id="KAK2119722.1"/>
    </source>
</evidence>
<dbReference type="InterPro" id="IPR051286">
    <property type="entry name" value="JAK"/>
</dbReference>
<name>A0ABQ9WHD4_SAGOE</name>
<keyword evidence="2" id="KW-0418">Kinase</keyword>
<evidence type="ECO:0000259" key="1">
    <source>
        <dbReference type="Pfam" id="PF18379"/>
    </source>
</evidence>
<proteinExistence type="predicted"/>
<dbReference type="PANTHER" id="PTHR45807:SF1">
    <property type="entry name" value="TYROSINE-PROTEIN KINASE JAK2"/>
    <property type="match status" value="1"/>
</dbReference>
<keyword evidence="2" id="KW-0808">Transferase</keyword>
<keyword evidence="3" id="KW-1185">Reference proteome</keyword>
<dbReference type="InterPro" id="IPR041155">
    <property type="entry name" value="FERM_F1"/>
</dbReference>
<dbReference type="Proteomes" id="UP001266305">
    <property type="component" value="Unassembled WGS sequence"/>
</dbReference>
<comment type="caution">
    <text evidence="2">The sequence shown here is derived from an EMBL/GenBank/DDBJ whole genome shotgun (WGS) entry which is preliminary data.</text>
</comment>
<organism evidence="2 3">
    <name type="scientific">Saguinus oedipus</name>
    <name type="common">Cotton-top tamarin</name>
    <name type="synonym">Oedipomidas oedipus</name>
    <dbReference type="NCBI Taxonomy" id="9490"/>
    <lineage>
        <taxon>Eukaryota</taxon>
        <taxon>Metazoa</taxon>
        <taxon>Chordata</taxon>
        <taxon>Craniata</taxon>
        <taxon>Vertebrata</taxon>
        <taxon>Euteleostomi</taxon>
        <taxon>Mammalia</taxon>
        <taxon>Eutheria</taxon>
        <taxon>Euarchontoglires</taxon>
        <taxon>Primates</taxon>
        <taxon>Haplorrhini</taxon>
        <taxon>Platyrrhini</taxon>
        <taxon>Cebidae</taxon>
        <taxon>Callitrichinae</taxon>
        <taxon>Saguinus</taxon>
    </lineage>
</organism>
<reference evidence="2 3" key="1">
    <citation type="submission" date="2023-05" db="EMBL/GenBank/DDBJ databases">
        <title>B98-5 Cell Line De Novo Hybrid Assembly: An Optical Mapping Approach.</title>
        <authorList>
            <person name="Kananen K."/>
            <person name="Auerbach J.A."/>
            <person name="Kautto E."/>
            <person name="Blachly J.S."/>
        </authorList>
    </citation>
    <scope>NUCLEOTIDE SEQUENCE [LARGE SCALE GENOMIC DNA]</scope>
    <source>
        <strain evidence="2">B95-8</strain>
        <tissue evidence="2">Cell line</tissue>
    </source>
</reference>
<accession>A0ABQ9WHD4</accession>
<gene>
    <name evidence="2" type="primary">JAK2_1</name>
    <name evidence="2" type="ORF">P7K49_001108</name>
</gene>
<dbReference type="PANTHER" id="PTHR45807">
    <property type="entry name" value="TYROSINE-PROTEIN KINASE HOPSCOTCH"/>
    <property type="match status" value="1"/>
</dbReference>
<dbReference type="GO" id="GO:0016301">
    <property type="term" value="F:kinase activity"/>
    <property type="evidence" value="ECO:0007669"/>
    <property type="project" value="UniProtKB-KW"/>
</dbReference>
<evidence type="ECO:0000313" key="3">
    <source>
        <dbReference type="Proteomes" id="UP001266305"/>
    </source>
</evidence>